<feature type="domain" description="Zn(2)-C6 fungal-type" evidence="7">
    <location>
        <begin position="11"/>
        <end position="42"/>
    </location>
</feature>
<accession>A0A068S2M9</accession>
<dbReference type="Proteomes" id="UP000027586">
    <property type="component" value="Unassembled WGS sequence"/>
</dbReference>
<dbReference type="PANTHER" id="PTHR47338:SF5">
    <property type="entry name" value="ZN(II)2CYS6 TRANSCRIPTION FACTOR (EUROFUNG)"/>
    <property type="match status" value="1"/>
</dbReference>
<evidence type="ECO:0000256" key="3">
    <source>
        <dbReference type="ARBA" id="ARBA00023015"/>
    </source>
</evidence>
<keyword evidence="9" id="KW-1185">Reference proteome</keyword>
<dbReference type="PROSITE" id="PS50048">
    <property type="entry name" value="ZN2_CY6_FUNGAL_2"/>
    <property type="match status" value="1"/>
</dbReference>
<keyword evidence="2" id="KW-0479">Metal-binding</keyword>
<dbReference type="CDD" id="cd00067">
    <property type="entry name" value="GAL4"/>
    <property type="match status" value="1"/>
</dbReference>
<dbReference type="AlphaFoldDB" id="A0A068S2M9"/>
<dbReference type="InterPro" id="IPR050815">
    <property type="entry name" value="TF_fung"/>
</dbReference>
<evidence type="ECO:0000256" key="1">
    <source>
        <dbReference type="ARBA" id="ARBA00004123"/>
    </source>
</evidence>
<dbReference type="PANTHER" id="PTHR47338">
    <property type="entry name" value="ZN(II)2CYS6 TRANSCRIPTION FACTOR (EUROFUNG)-RELATED"/>
    <property type="match status" value="1"/>
</dbReference>
<dbReference type="CDD" id="cd12148">
    <property type="entry name" value="fungal_TF_MHR"/>
    <property type="match status" value="1"/>
</dbReference>
<dbReference type="InterPro" id="IPR036864">
    <property type="entry name" value="Zn2-C6_fun-type_DNA-bd_sf"/>
</dbReference>
<evidence type="ECO:0000256" key="4">
    <source>
        <dbReference type="ARBA" id="ARBA00023163"/>
    </source>
</evidence>
<evidence type="ECO:0000313" key="8">
    <source>
        <dbReference type="EMBL" id="CDH56270.1"/>
    </source>
</evidence>
<proteinExistence type="predicted"/>
<comment type="subcellular location">
    <subcellularLocation>
        <location evidence="1">Nucleus</location>
    </subcellularLocation>
</comment>
<keyword evidence="4" id="KW-0804">Transcription</keyword>
<evidence type="ECO:0000256" key="6">
    <source>
        <dbReference type="SAM" id="Coils"/>
    </source>
</evidence>
<feature type="coiled-coil region" evidence="6">
    <location>
        <begin position="63"/>
        <end position="90"/>
    </location>
</feature>
<protein>
    <recommendedName>
        <fullName evidence="7">Zn(2)-C6 fungal-type domain-containing protein</fullName>
    </recommendedName>
</protein>
<evidence type="ECO:0000256" key="2">
    <source>
        <dbReference type="ARBA" id="ARBA00022723"/>
    </source>
</evidence>
<organism evidence="8 9">
    <name type="scientific">Lichtheimia corymbifera JMRC:FSU:9682</name>
    <dbReference type="NCBI Taxonomy" id="1263082"/>
    <lineage>
        <taxon>Eukaryota</taxon>
        <taxon>Fungi</taxon>
        <taxon>Fungi incertae sedis</taxon>
        <taxon>Mucoromycota</taxon>
        <taxon>Mucoromycotina</taxon>
        <taxon>Mucoromycetes</taxon>
        <taxon>Mucorales</taxon>
        <taxon>Lichtheimiaceae</taxon>
        <taxon>Lichtheimia</taxon>
    </lineage>
</organism>
<dbReference type="OrthoDB" id="2278435at2759"/>
<dbReference type="PROSITE" id="PS00463">
    <property type="entry name" value="ZN2_CY6_FUNGAL_1"/>
    <property type="match status" value="1"/>
</dbReference>
<keyword evidence="3" id="KW-0805">Transcription regulation</keyword>
<dbReference type="GO" id="GO:0008270">
    <property type="term" value="F:zinc ion binding"/>
    <property type="evidence" value="ECO:0007669"/>
    <property type="project" value="InterPro"/>
</dbReference>
<evidence type="ECO:0000313" key="9">
    <source>
        <dbReference type="Proteomes" id="UP000027586"/>
    </source>
</evidence>
<dbReference type="SMART" id="SM00066">
    <property type="entry name" value="GAL4"/>
    <property type="match status" value="1"/>
</dbReference>
<dbReference type="EMBL" id="CBTN010000036">
    <property type="protein sequence ID" value="CDH56270.1"/>
    <property type="molecule type" value="Genomic_DNA"/>
</dbReference>
<dbReference type="InterPro" id="IPR001138">
    <property type="entry name" value="Zn2Cys6_DnaBD"/>
</dbReference>
<dbReference type="SUPFAM" id="SSF57701">
    <property type="entry name" value="Zn2/Cys6 DNA-binding domain"/>
    <property type="match status" value="1"/>
</dbReference>
<dbReference type="GO" id="GO:0000981">
    <property type="term" value="F:DNA-binding transcription factor activity, RNA polymerase II-specific"/>
    <property type="evidence" value="ECO:0007669"/>
    <property type="project" value="InterPro"/>
</dbReference>
<comment type="caution">
    <text evidence="8">The sequence shown here is derived from an EMBL/GenBank/DDBJ whole genome shotgun (WGS) entry which is preliminary data.</text>
</comment>
<dbReference type="Pfam" id="PF00172">
    <property type="entry name" value="Zn_clus"/>
    <property type="match status" value="1"/>
</dbReference>
<name>A0A068S2M9_9FUNG</name>
<keyword evidence="6" id="KW-0175">Coiled coil</keyword>
<reference evidence="8" key="1">
    <citation type="submission" date="2013-08" db="EMBL/GenBank/DDBJ databases">
        <title>Gene expansion shapes genome architecture in the human pathogen Lichtheimia corymbifera: an evolutionary genomics analysis in the ancient terrestrial Mucorales (Mucoromycotina).</title>
        <authorList>
            <person name="Schwartze V.U."/>
            <person name="Winter S."/>
            <person name="Shelest E."/>
            <person name="Marcet-Houben M."/>
            <person name="Horn F."/>
            <person name="Wehner S."/>
            <person name="Hoffmann K."/>
            <person name="Riege K."/>
            <person name="Sammeth M."/>
            <person name="Nowrousian M."/>
            <person name="Valiante V."/>
            <person name="Linde J."/>
            <person name="Jacobsen I.D."/>
            <person name="Marz M."/>
            <person name="Brakhage A.A."/>
            <person name="Gabaldon T."/>
            <person name="Bocker S."/>
            <person name="Voigt K."/>
        </authorList>
    </citation>
    <scope>NUCLEOTIDE SEQUENCE [LARGE SCALE GENOMIC DNA]</scope>
    <source>
        <strain evidence="8">FSU 9682</strain>
    </source>
</reference>
<dbReference type="Gene3D" id="4.10.240.10">
    <property type="entry name" value="Zn(2)-C6 fungal-type DNA-binding domain"/>
    <property type="match status" value="1"/>
</dbReference>
<dbReference type="GO" id="GO:0005634">
    <property type="term" value="C:nucleus"/>
    <property type="evidence" value="ECO:0007669"/>
    <property type="project" value="UniProtKB-SubCell"/>
</dbReference>
<evidence type="ECO:0000259" key="7">
    <source>
        <dbReference type="PROSITE" id="PS50048"/>
    </source>
</evidence>
<dbReference type="STRING" id="1263082.A0A068S2M9"/>
<gene>
    <name evidence="8" type="ORF">LCOR_07338.1</name>
</gene>
<evidence type="ECO:0000256" key="5">
    <source>
        <dbReference type="ARBA" id="ARBA00023242"/>
    </source>
</evidence>
<sequence>MSVEKNTRPIPCEHCRIKRRKCVAMEGTACERCREYGIVCLFRFPIRRTKRIRKRYSKRMTPEANAAKELRNLEQQATILEEHLKQLSSCDLTRYQRHLSIVMTQQGIRIETPVQSMTDMLMFLEQTWSYFFWDQSLSLRKPSIWGSTEDGDNASVQVTLKRLGTEYRHVCILLSNSNRPIHKRLSSQDTDPFDISSIKHRMIDLFFSCIEYATPVIVRPYFMDLYHRYPDSMITNATVAYVALSPCDHVSLIPFPCTRQSFGQYCLERARKQMEETLFGDDEETAAPSIETMLALWMMGMSLIILLKHDEARMLLDIGWQMALQLRATYLPVLRQLDVDDDDSISLELQAKAETWRRSYALMRFVYQGFTAYSRQNSVISDDHDHDLSFHSQVGLPKMLPDEQTDPALYAVVDAFRYFVEFSVAIPRLLLKLNTGLVEHVSYRAVVEAEQWFFTFWHRLPNAYRLTQTGPLDILDLDQLRQCINPTVLMLHRFYYDQWIMLEMRFMSPPPSSPNASDEDHPPFHRLDNERALMVVSICCDAFVKLTVVLHEKDHPCIYDVHTALIVAELLDMLRSSTNTIVRNRAEQNLAWCCELLRPNIVDSNEQAISATSYFREMGQLTKQYLQSLL</sequence>
<dbReference type="VEuPathDB" id="FungiDB:LCOR_07338.1"/>
<keyword evidence="5" id="KW-0539">Nucleus</keyword>